<keyword evidence="1" id="KW-0812">Transmembrane</keyword>
<evidence type="ECO:0000259" key="2">
    <source>
        <dbReference type="Pfam" id="PF00892"/>
    </source>
</evidence>
<evidence type="ECO:0000313" key="4">
    <source>
        <dbReference type="Proteomes" id="UP000033935"/>
    </source>
</evidence>
<name>A0A0G0MJI4_9BACT</name>
<accession>A0A0G0MJI4</accession>
<dbReference type="Proteomes" id="UP000033935">
    <property type="component" value="Unassembled WGS sequence"/>
</dbReference>
<organism evidence="3 4">
    <name type="scientific">Candidatus Uhrbacteria bacterium GW2011_GWF2_39_13</name>
    <dbReference type="NCBI Taxonomy" id="1618995"/>
    <lineage>
        <taxon>Bacteria</taxon>
        <taxon>Candidatus Uhriibacteriota</taxon>
    </lineage>
</organism>
<dbReference type="SUPFAM" id="SSF103481">
    <property type="entry name" value="Multidrug resistance efflux transporter EmrE"/>
    <property type="match status" value="1"/>
</dbReference>
<gene>
    <name evidence="3" type="ORF">UT30_C0011G0020</name>
</gene>
<feature type="transmembrane region" description="Helical" evidence="1">
    <location>
        <begin position="245"/>
        <end position="266"/>
    </location>
</feature>
<feature type="transmembrane region" description="Helical" evidence="1">
    <location>
        <begin position="273"/>
        <end position="289"/>
    </location>
</feature>
<feature type="transmembrane region" description="Helical" evidence="1">
    <location>
        <begin position="92"/>
        <end position="113"/>
    </location>
</feature>
<feature type="transmembrane region" description="Helical" evidence="1">
    <location>
        <begin position="157"/>
        <end position="174"/>
    </location>
</feature>
<feature type="transmembrane region" description="Helical" evidence="1">
    <location>
        <begin position="186"/>
        <end position="206"/>
    </location>
</feature>
<protein>
    <recommendedName>
        <fullName evidence="2">EamA domain-containing protein</fullName>
    </recommendedName>
</protein>
<feature type="domain" description="EamA" evidence="2">
    <location>
        <begin position="10"/>
        <end position="136"/>
    </location>
</feature>
<dbReference type="Pfam" id="PF00892">
    <property type="entry name" value="EamA"/>
    <property type="match status" value="1"/>
</dbReference>
<reference evidence="3 4" key="1">
    <citation type="journal article" date="2015" name="Nature">
        <title>rRNA introns, odd ribosomes, and small enigmatic genomes across a large radiation of phyla.</title>
        <authorList>
            <person name="Brown C.T."/>
            <person name="Hug L.A."/>
            <person name="Thomas B.C."/>
            <person name="Sharon I."/>
            <person name="Castelle C.J."/>
            <person name="Singh A."/>
            <person name="Wilkins M.J."/>
            <person name="Williams K.H."/>
            <person name="Banfield J.F."/>
        </authorList>
    </citation>
    <scope>NUCLEOTIDE SEQUENCE [LARGE SCALE GENOMIC DNA]</scope>
</reference>
<dbReference type="InterPro" id="IPR000620">
    <property type="entry name" value="EamA_dom"/>
</dbReference>
<dbReference type="GO" id="GO:0016020">
    <property type="term" value="C:membrane"/>
    <property type="evidence" value="ECO:0007669"/>
    <property type="project" value="InterPro"/>
</dbReference>
<evidence type="ECO:0000313" key="3">
    <source>
        <dbReference type="EMBL" id="KKR04174.1"/>
    </source>
</evidence>
<sequence>MNWYVFGLLVMMAFCMGASDGGRGLLVRRMNRVETPIAVLYAGFAVPGGLILLWFQGIPQIQNGFWSALTVSAVLHIPITLLLYYGMKKTDLSLFGGIIALAPISVLFGEWIINGDAPNTLGLYGVGVAVVGTYLLKIDKFKEGPFEPFRKLFIDPGTKLGLLMLCCFAVAVPFQRRAIRLSSPPLVLLIEMGLVATCMSVVALIVDRNWRREIHNNARLLLKTGFCWILGVICMYEALRFTLGSYVHTLRTLSVFVLLFVAAKALKEDWRRMLPGLLIIVFGVSMVALS</sequence>
<comment type="caution">
    <text evidence="3">The sequence shown here is derived from an EMBL/GenBank/DDBJ whole genome shotgun (WGS) entry which is preliminary data.</text>
</comment>
<dbReference type="InterPro" id="IPR037185">
    <property type="entry name" value="EmrE-like"/>
</dbReference>
<feature type="transmembrane region" description="Helical" evidence="1">
    <location>
        <begin position="218"/>
        <end position="239"/>
    </location>
</feature>
<keyword evidence="1" id="KW-0472">Membrane</keyword>
<feature type="transmembrane region" description="Helical" evidence="1">
    <location>
        <begin position="6"/>
        <end position="26"/>
    </location>
</feature>
<feature type="transmembrane region" description="Helical" evidence="1">
    <location>
        <begin position="38"/>
        <end position="58"/>
    </location>
</feature>
<feature type="transmembrane region" description="Helical" evidence="1">
    <location>
        <begin position="64"/>
        <end position="85"/>
    </location>
</feature>
<dbReference type="EMBL" id="LBWG01000011">
    <property type="protein sequence ID" value="KKR04174.1"/>
    <property type="molecule type" value="Genomic_DNA"/>
</dbReference>
<proteinExistence type="predicted"/>
<evidence type="ECO:0000256" key="1">
    <source>
        <dbReference type="SAM" id="Phobius"/>
    </source>
</evidence>
<feature type="transmembrane region" description="Helical" evidence="1">
    <location>
        <begin position="119"/>
        <end position="136"/>
    </location>
</feature>
<dbReference type="AlphaFoldDB" id="A0A0G0MJI4"/>
<keyword evidence="1" id="KW-1133">Transmembrane helix</keyword>